<dbReference type="EMBL" id="ANHY01000020">
    <property type="protein sequence ID" value="EKV27304.1"/>
    <property type="molecule type" value="Genomic_DNA"/>
</dbReference>
<dbReference type="CDD" id="cd04301">
    <property type="entry name" value="NAT_SF"/>
    <property type="match status" value="1"/>
</dbReference>
<dbReference type="eggNOG" id="COG1247">
    <property type="taxonomic scope" value="Bacteria"/>
</dbReference>
<evidence type="ECO:0000313" key="2">
    <source>
        <dbReference type="EMBL" id="EKV27304.1"/>
    </source>
</evidence>
<dbReference type="OrthoDB" id="5459937at2"/>
<sequence length="184" mass="19721">MTDHPSPSHAFTVRDATDADMDAVTAVYAHHVRHGTGSYEYDPPPVEEMLRRRDAVLEQGLPWLVAATSDGDILGYAYAALFHGRIGWRFTVEDSVYIAPGAQGQGVGTALLNALIDRCTAAGKRQMMGVVGDAENTGSIALHRACGFEQVGVIKAGGRKFGRWIDTIYMQRALGAGATTGVEE</sequence>
<dbReference type="InterPro" id="IPR000182">
    <property type="entry name" value="GNAT_dom"/>
</dbReference>
<proteinExistence type="predicted"/>
<dbReference type="Gene3D" id="3.40.630.30">
    <property type="match status" value="1"/>
</dbReference>
<dbReference type="AlphaFoldDB" id="K9GRE0"/>
<organism evidence="2 3">
    <name type="scientific">Caenispirillum salinarum AK4</name>
    <dbReference type="NCBI Taxonomy" id="1238182"/>
    <lineage>
        <taxon>Bacteria</taxon>
        <taxon>Pseudomonadati</taxon>
        <taxon>Pseudomonadota</taxon>
        <taxon>Alphaproteobacteria</taxon>
        <taxon>Rhodospirillales</taxon>
        <taxon>Novispirillaceae</taxon>
        <taxon>Caenispirillum</taxon>
    </lineage>
</organism>
<keyword evidence="2" id="KW-0808">Transferase</keyword>
<gene>
    <name evidence="2" type="ORF">C882_1806</name>
</gene>
<dbReference type="InterPro" id="IPR016181">
    <property type="entry name" value="Acyl_CoA_acyltransferase"/>
</dbReference>
<dbReference type="STRING" id="1238182.C882_1806"/>
<reference evidence="2 3" key="1">
    <citation type="journal article" date="2013" name="Genome Announc.">
        <title>Draft Genome Sequence of an Alphaproteobacterium, Caenispirillum salinarum AK4(T), Isolated from a Solar Saltern.</title>
        <authorList>
            <person name="Khatri I."/>
            <person name="Singh A."/>
            <person name="Korpole S."/>
            <person name="Pinnaka A.K."/>
            <person name="Subramanian S."/>
        </authorList>
    </citation>
    <scope>NUCLEOTIDE SEQUENCE [LARGE SCALE GENOMIC DNA]</scope>
    <source>
        <strain evidence="2 3">AK4</strain>
    </source>
</reference>
<dbReference type="Proteomes" id="UP000009881">
    <property type="component" value="Unassembled WGS sequence"/>
</dbReference>
<dbReference type="Pfam" id="PF00583">
    <property type="entry name" value="Acetyltransf_1"/>
    <property type="match status" value="1"/>
</dbReference>
<dbReference type="PANTHER" id="PTHR43072">
    <property type="entry name" value="N-ACETYLTRANSFERASE"/>
    <property type="match status" value="1"/>
</dbReference>
<dbReference type="PANTHER" id="PTHR43072:SF8">
    <property type="entry name" value="ACYLTRANSFERASE FABY-RELATED"/>
    <property type="match status" value="1"/>
</dbReference>
<dbReference type="GO" id="GO:0016747">
    <property type="term" value="F:acyltransferase activity, transferring groups other than amino-acyl groups"/>
    <property type="evidence" value="ECO:0007669"/>
    <property type="project" value="InterPro"/>
</dbReference>
<feature type="domain" description="N-acetyltransferase" evidence="1">
    <location>
        <begin position="11"/>
        <end position="175"/>
    </location>
</feature>
<keyword evidence="3" id="KW-1185">Reference proteome</keyword>
<evidence type="ECO:0000259" key="1">
    <source>
        <dbReference type="PROSITE" id="PS51186"/>
    </source>
</evidence>
<evidence type="ECO:0000313" key="3">
    <source>
        <dbReference type="Proteomes" id="UP000009881"/>
    </source>
</evidence>
<dbReference type="PROSITE" id="PS51186">
    <property type="entry name" value="GNAT"/>
    <property type="match status" value="1"/>
</dbReference>
<dbReference type="RefSeq" id="WP_009542202.1">
    <property type="nucleotide sequence ID" value="NZ_ANHY01000020.1"/>
</dbReference>
<protein>
    <submittedName>
        <fullName evidence="2">GCN5-related N-acetyltransferase</fullName>
    </submittedName>
</protein>
<dbReference type="PATRIC" id="fig|1238182.3.peg.3760"/>
<name>K9GRE0_9PROT</name>
<dbReference type="SUPFAM" id="SSF55729">
    <property type="entry name" value="Acyl-CoA N-acyltransferases (Nat)"/>
    <property type="match status" value="1"/>
</dbReference>
<comment type="caution">
    <text evidence="2">The sequence shown here is derived from an EMBL/GenBank/DDBJ whole genome shotgun (WGS) entry which is preliminary data.</text>
</comment>
<accession>K9GRE0</accession>